<dbReference type="GO" id="GO:0016020">
    <property type="term" value="C:membrane"/>
    <property type="evidence" value="ECO:0007669"/>
    <property type="project" value="InterPro"/>
</dbReference>
<feature type="transmembrane region" description="Helical" evidence="1">
    <location>
        <begin position="66"/>
        <end position="87"/>
    </location>
</feature>
<organism evidence="2 3">
    <name type="scientific">Haemophilus parainfluenzae</name>
    <dbReference type="NCBI Taxonomy" id="729"/>
    <lineage>
        <taxon>Bacteria</taxon>
        <taxon>Pseudomonadati</taxon>
        <taxon>Pseudomonadota</taxon>
        <taxon>Gammaproteobacteria</taxon>
        <taxon>Pasteurellales</taxon>
        <taxon>Pasteurellaceae</taxon>
        <taxon>Haemophilus</taxon>
    </lineage>
</organism>
<dbReference type="EMBL" id="MPJJ01000001">
    <property type="protein sequence ID" value="OLV28437.1"/>
    <property type="molecule type" value="Genomic_DNA"/>
</dbReference>
<dbReference type="Proteomes" id="UP000242412">
    <property type="component" value="Unassembled WGS sequence"/>
</dbReference>
<reference evidence="2 3" key="1">
    <citation type="submission" date="2016-11" db="EMBL/GenBank/DDBJ databases">
        <title>Simultaneous identification of Haemophilus influenzae and Haemophilus haemolyticus using TaqMan real-time PCR.</title>
        <authorList>
            <person name="Price E.P."/>
            <person name="Sarovich D.S."/>
            <person name="Harris T.M."/>
            <person name="Spargo J.C."/>
            <person name="Nosworthy E."/>
            <person name="Beissbarth J."/>
            <person name="Chang A.B."/>
            <person name="Smith-Vaughan H.C."/>
        </authorList>
    </citation>
    <scope>NUCLEOTIDE SEQUENCE [LARGE SCALE GENOMIC DNA]</scope>
    <source>
        <strain evidence="2 3">60884 B Hi-2</strain>
    </source>
</reference>
<keyword evidence="1" id="KW-0472">Membrane</keyword>
<keyword evidence="1" id="KW-0812">Transmembrane</keyword>
<evidence type="ECO:0000313" key="2">
    <source>
        <dbReference type="EMBL" id="OLV28437.1"/>
    </source>
</evidence>
<gene>
    <name evidence="2" type="ORF">BSO15_00300</name>
</gene>
<feature type="transmembrane region" description="Helical" evidence="1">
    <location>
        <begin position="21"/>
        <end position="46"/>
    </location>
</feature>
<proteinExistence type="predicted"/>
<accession>A0AB36IPQ9</accession>
<keyword evidence="1" id="KW-1133">Transmembrane helix</keyword>
<sequence>MTEKRSKIASVSSVRLNKKEFAVRYTLYNVIIFIAWVFFIAFTLQINIGKIFESYDSFEFAITDAIGAFIGELHFLWWIPLTCYFNFQITTKRLYDIGWSKWLSIFNFYPILFSIICIYELFTKNIIEDLSLMYFIFGILLPVIKLILFVILYLKQSKN</sequence>
<dbReference type="Pfam" id="PF05656">
    <property type="entry name" value="DUF805"/>
    <property type="match status" value="1"/>
</dbReference>
<comment type="caution">
    <text evidence="2">The sequence shown here is derived from an EMBL/GenBank/DDBJ whole genome shotgun (WGS) entry which is preliminary data.</text>
</comment>
<evidence type="ECO:0000256" key="1">
    <source>
        <dbReference type="SAM" id="Phobius"/>
    </source>
</evidence>
<evidence type="ECO:0008006" key="4">
    <source>
        <dbReference type="Google" id="ProtNLM"/>
    </source>
</evidence>
<dbReference type="AlphaFoldDB" id="A0AB36IPQ9"/>
<evidence type="ECO:0000313" key="3">
    <source>
        <dbReference type="Proteomes" id="UP000242412"/>
    </source>
</evidence>
<name>A0AB36IPQ9_HAEPA</name>
<dbReference type="RefSeq" id="WP_075874941.1">
    <property type="nucleotide sequence ID" value="NZ_MPJJ01000001.1"/>
</dbReference>
<protein>
    <recommendedName>
        <fullName evidence="4">DUF805 domain-containing protein</fullName>
    </recommendedName>
</protein>
<feature type="transmembrane region" description="Helical" evidence="1">
    <location>
        <begin position="134"/>
        <end position="154"/>
    </location>
</feature>
<feature type="transmembrane region" description="Helical" evidence="1">
    <location>
        <begin position="99"/>
        <end position="122"/>
    </location>
</feature>
<dbReference type="InterPro" id="IPR008523">
    <property type="entry name" value="DUF805"/>
</dbReference>